<dbReference type="GO" id="GO:0050909">
    <property type="term" value="P:sensory perception of taste"/>
    <property type="evidence" value="ECO:0007669"/>
    <property type="project" value="InterPro"/>
</dbReference>
<name>A0A1B0FQI5_GLOMM</name>
<keyword evidence="5 8" id="KW-0472">Membrane</keyword>
<comment type="subcellular location">
    <subcellularLocation>
        <location evidence="1 8">Cell membrane</location>
        <topology evidence="1 8">Multi-pass membrane protein</topology>
    </subcellularLocation>
</comment>
<feature type="transmembrane region" description="Helical" evidence="8">
    <location>
        <begin position="157"/>
        <end position="178"/>
    </location>
</feature>
<feature type="transmembrane region" description="Helical" evidence="8">
    <location>
        <begin position="313"/>
        <end position="332"/>
    </location>
</feature>
<evidence type="ECO:0000256" key="8">
    <source>
        <dbReference type="RuleBase" id="RU363108"/>
    </source>
</evidence>
<keyword evidence="4 8" id="KW-1133">Transmembrane helix</keyword>
<keyword evidence="7 8" id="KW-0807">Transducer</keyword>
<feature type="transmembrane region" description="Helical" evidence="8">
    <location>
        <begin position="70"/>
        <end position="87"/>
    </location>
</feature>
<dbReference type="PANTHER" id="PTHR21143">
    <property type="entry name" value="INVERTEBRATE GUSTATORY RECEPTOR"/>
    <property type="match status" value="1"/>
</dbReference>
<organism evidence="9 10">
    <name type="scientific">Glossina morsitans morsitans</name>
    <name type="common">Savannah tsetse fly</name>
    <dbReference type="NCBI Taxonomy" id="37546"/>
    <lineage>
        <taxon>Eukaryota</taxon>
        <taxon>Metazoa</taxon>
        <taxon>Ecdysozoa</taxon>
        <taxon>Arthropoda</taxon>
        <taxon>Hexapoda</taxon>
        <taxon>Insecta</taxon>
        <taxon>Pterygota</taxon>
        <taxon>Neoptera</taxon>
        <taxon>Endopterygota</taxon>
        <taxon>Diptera</taxon>
        <taxon>Brachycera</taxon>
        <taxon>Muscomorpha</taxon>
        <taxon>Hippoboscoidea</taxon>
        <taxon>Glossinidae</taxon>
        <taxon>Glossina</taxon>
    </lineage>
</organism>
<evidence type="ECO:0000256" key="3">
    <source>
        <dbReference type="ARBA" id="ARBA00022692"/>
    </source>
</evidence>
<keyword evidence="2 8" id="KW-1003">Cell membrane</keyword>
<dbReference type="PhylomeDB" id="A0A1B0FQI5"/>
<feature type="transmembrane region" description="Helical" evidence="8">
    <location>
        <begin position="107"/>
        <end position="126"/>
    </location>
</feature>
<evidence type="ECO:0000256" key="2">
    <source>
        <dbReference type="ARBA" id="ARBA00022475"/>
    </source>
</evidence>
<dbReference type="GO" id="GO:0030424">
    <property type="term" value="C:axon"/>
    <property type="evidence" value="ECO:0007669"/>
    <property type="project" value="TreeGrafter"/>
</dbReference>
<dbReference type="GO" id="GO:0007635">
    <property type="term" value="P:chemosensory behavior"/>
    <property type="evidence" value="ECO:0007669"/>
    <property type="project" value="TreeGrafter"/>
</dbReference>
<sequence length="402" mass="46324">MDVENQNNLPLARPAYRNRWRSLFSAKGLYESLQPLFLLLYWHGLMVYSIKANADGKKELRHSLWSHLNVFFHLTLYIVCYIMTVMNNFESVAGYFFQSKISRFGDFMQILSGFIGVTVIYITAIIPKHYVQNCLQFIQEIDQCLLRVGVRIMYSKILRYSCIFIVAMILIDILYTAASFQILKSANEEPSLYLHITFILQHTVVLTAIAMFSCFTKLIEARFTMLHKKSLQCFDSFSTQTVASKSPCEIVQESMEIHQLICEASSMANKYFSCQLLTIISTAFLIIVFDAYYVLETLLGKSRRESKFKTIEFVTFFSCQMILYVIAIISVVEGSNRAIKKSEKTGSIVHALLNRAKTLDVKEKLQQFSMQLLHVKINFTAAGLFNIDRSLYFTVMICETIH</sequence>
<dbReference type="InterPro" id="IPR013604">
    <property type="entry name" value="7TM_chemorcpt"/>
</dbReference>
<dbReference type="GO" id="GO:0030425">
    <property type="term" value="C:dendrite"/>
    <property type="evidence" value="ECO:0007669"/>
    <property type="project" value="TreeGrafter"/>
</dbReference>
<keyword evidence="6 8" id="KW-0675">Receptor</keyword>
<evidence type="ECO:0000256" key="5">
    <source>
        <dbReference type="ARBA" id="ARBA00023136"/>
    </source>
</evidence>
<accession>A0A1B0FQI5</accession>
<evidence type="ECO:0000256" key="7">
    <source>
        <dbReference type="ARBA" id="ARBA00023224"/>
    </source>
</evidence>
<comment type="similarity">
    <text evidence="8">Belongs to the insect chemoreceptor superfamily. Gustatory receptor (GR) family.</text>
</comment>
<dbReference type="EnsemblMetazoa" id="GMOY006209-RA">
    <property type="protein sequence ID" value="GMOY006209-PA"/>
    <property type="gene ID" value="GMOY006209"/>
</dbReference>
<dbReference type="STRING" id="37546.A0A1B0FQI5"/>
<evidence type="ECO:0000256" key="6">
    <source>
        <dbReference type="ARBA" id="ARBA00023170"/>
    </source>
</evidence>
<dbReference type="GO" id="GO:0008049">
    <property type="term" value="P:male courtship behavior"/>
    <property type="evidence" value="ECO:0007669"/>
    <property type="project" value="TreeGrafter"/>
</dbReference>
<dbReference type="GO" id="GO:0007165">
    <property type="term" value="P:signal transduction"/>
    <property type="evidence" value="ECO:0007669"/>
    <property type="project" value="UniProtKB-KW"/>
</dbReference>
<feature type="transmembrane region" description="Helical" evidence="8">
    <location>
        <begin position="276"/>
        <end position="293"/>
    </location>
</feature>
<comment type="function">
    <text evidence="8">Gustatory receptor which mediates acceptance or avoidance behavior, depending on its substrates.</text>
</comment>
<keyword evidence="10" id="KW-1185">Reference proteome</keyword>
<dbReference type="GO" id="GO:0005886">
    <property type="term" value="C:plasma membrane"/>
    <property type="evidence" value="ECO:0007669"/>
    <property type="project" value="UniProtKB-SubCell"/>
</dbReference>
<dbReference type="VEuPathDB" id="VectorBase:GMOY006209"/>
<proteinExistence type="inferred from homology"/>
<dbReference type="EMBL" id="CCAG010012963">
    <property type="status" value="NOT_ANNOTATED_CDS"/>
    <property type="molecule type" value="Genomic_DNA"/>
</dbReference>
<evidence type="ECO:0000256" key="1">
    <source>
        <dbReference type="ARBA" id="ARBA00004651"/>
    </source>
</evidence>
<reference evidence="9" key="1">
    <citation type="submission" date="2020-05" db="UniProtKB">
        <authorList>
            <consortium name="EnsemblMetazoa"/>
        </authorList>
    </citation>
    <scope>IDENTIFICATION</scope>
    <source>
        <strain evidence="9">Yale</strain>
    </source>
</reference>
<evidence type="ECO:0000313" key="10">
    <source>
        <dbReference type="Proteomes" id="UP000092444"/>
    </source>
</evidence>
<evidence type="ECO:0000313" key="9">
    <source>
        <dbReference type="EnsemblMetazoa" id="GMOY006209-PA"/>
    </source>
</evidence>
<evidence type="ECO:0000256" key="4">
    <source>
        <dbReference type="ARBA" id="ARBA00022989"/>
    </source>
</evidence>
<protein>
    <recommendedName>
        <fullName evidence="8">Gustatory receptor</fullName>
    </recommendedName>
</protein>
<feature type="transmembrane region" description="Helical" evidence="8">
    <location>
        <begin position="198"/>
        <end position="219"/>
    </location>
</feature>
<dbReference type="Pfam" id="PF08395">
    <property type="entry name" value="7tm_7"/>
    <property type="match status" value="1"/>
</dbReference>
<keyword evidence="3 8" id="KW-0812">Transmembrane</keyword>
<dbReference type="PANTHER" id="PTHR21143:SF104">
    <property type="entry name" value="GUSTATORY RECEPTOR 8A-RELATED"/>
    <property type="match status" value="1"/>
</dbReference>
<dbReference type="Proteomes" id="UP000092444">
    <property type="component" value="Unassembled WGS sequence"/>
</dbReference>
<feature type="transmembrane region" description="Helical" evidence="8">
    <location>
        <begin position="32"/>
        <end position="50"/>
    </location>
</feature>
<dbReference type="GO" id="GO:0043025">
    <property type="term" value="C:neuronal cell body"/>
    <property type="evidence" value="ECO:0007669"/>
    <property type="project" value="TreeGrafter"/>
</dbReference>
<dbReference type="AlphaFoldDB" id="A0A1B0FQI5"/>